<evidence type="ECO:0000313" key="1">
    <source>
        <dbReference type="EMBL" id="KAF5196609.1"/>
    </source>
</evidence>
<dbReference type="EMBL" id="JABWDY010015744">
    <property type="protein sequence ID" value="KAF5196609.1"/>
    <property type="molecule type" value="Genomic_DNA"/>
</dbReference>
<feature type="non-terminal residue" evidence="1">
    <location>
        <position position="1"/>
    </location>
</feature>
<protein>
    <submittedName>
        <fullName evidence="1">Uncharacterized protein</fullName>
    </submittedName>
</protein>
<dbReference type="Proteomes" id="UP000554482">
    <property type="component" value="Unassembled WGS sequence"/>
</dbReference>
<reference evidence="1 2" key="1">
    <citation type="submission" date="2020-06" db="EMBL/GenBank/DDBJ databases">
        <title>Transcriptomic and genomic resources for Thalictrum thalictroides and T. hernandezii: Facilitating candidate gene discovery in an emerging model plant lineage.</title>
        <authorList>
            <person name="Arias T."/>
            <person name="Riano-Pachon D.M."/>
            <person name="Di Stilio V.S."/>
        </authorList>
    </citation>
    <scope>NUCLEOTIDE SEQUENCE [LARGE SCALE GENOMIC DNA]</scope>
    <source>
        <strain evidence="2">cv. WT478/WT964</strain>
        <tissue evidence="1">Leaves</tissue>
    </source>
</reference>
<dbReference type="AlphaFoldDB" id="A0A7J6WGY9"/>
<keyword evidence="2" id="KW-1185">Reference proteome</keyword>
<comment type="caution">
    <text evidence="1">The sequence shown here is derived from an EMBL/GenBank/DDBJ whole genome shotgun (WGS) entry which is preliminary data.</text>
</comment>
<name>A0A7J6WGY9_THATH</name>
<sequence length="77" mass="8647">MEILCHLDRGKKLLTTPTQGYLNSAYTLVEDNKTGMSGKLWRILPYAIIWVSAAKAIEGKERKKQQTGQHAGDRCIT</sequence>
<evidence type="ECO:0000313" key="2">
    <source>
        <dbReference type="Proteomes" id="UP000554482"/>
    </source>
</evidence>
<organism evidence="1 2">
    <name type="scientific">Thalictrum thalictroides</name>
    <name type="common">Rue-anemone</name>
    <name type="synonym">Anemone thalictroides</name>
    <dbReference type="NCBI Taxonomy" id="46969"/>
    <lineage>
        <taxon>Eukaryota</taxon>
        <taxon>Viridiplantae</taxon>
        <taxon>Streptophyta</taxon>
        <taxon>Embryophyta</taxon>
        <taxon>Tracheophyta</taxon>
        <taxon>Spermatophyta</taxon>
        <taxon>Magnoliopsida</taxon>
        <taxon>Ranunculales</taxon>
        <taxon>Ranunculaceae</taxon>
        <taxon>Thalictroideae</taxon>
        <taxon>Thalictrum</taxon>
    </lineage>
</organism>
<accession>A0A7J6WGY9</accession>
<proteinExistence type="predicted"/>
<gene>
    <name evidence="1" type="ORF">FRX31_013803</name>
</gene>